<feature type="transmembrane region" description="Helical" evidence="1">
    <location>
        <begin position="76"/>
        <end position="98"/>
    </location>
</feature>
<dbReference type="AlphaFoldDB" id="A0A5J4UM91"/>
<accession>A0A5J4UM91</accession>
<keyword evidence="1" id="KW-1133">Transmembrane helix</keyword>
<protein>
    <submittedName>
        <fullName evidence="2">Uncharacterized protein</fullName>
    </submittedName>
</protein>
<keyword evidence="1" id="KW-0472">Membrane</keyword>
<gene>
    <name evidence="2" type="ORF">EZS28_032706</name>
</gene>
<organism evidence="2 3">
    <name type="scientific">Streblomastix strix</name>
    <dbReference type="NCBI Taxonomy" id="222440"/>
    <lineage>
        <taxon>Eukaryota</taxon>
        <taxon>Metamonada</taxon>
        <taxon>Preaxostyla</taxon>
        <taxon>Oxymonadida</taxon>
        <taxon>Streblomastigidae</taxon>
        <taxon>Streblomastix</taxon>
    </lineage>
</organism>
<evidence type="ECO:0000313" key="3">
    <source>
        <dbReference type="Proteomes" id="UP000324800"/>
    </source>
</evidence>
<keyword evidence="1" id="KW-0812">Transmembrane</keyword>
<evidence type="ECO:0000256" key="1">
    <source>
        <dbReference type="SAM" id="Phobius"/>
    </source>
</evidence>
<reference evidence="2 3" key="1">
    <citation type="submission" date="2019-03" db="EMBL/GenBank/DDBJ databases">
        <title>Single cell metagenomics reveals metabolic interactions within the superorganism composed of flagellate Streblomastix strix and complex community of Bacteroidetes bacteria on its surface.</title>
        <authorList>
            <person name="Treitli S.C."/>
            <person name="Kolisko M."/>
            <person name="Husnik F."/>
            <person name="Keeling P."/>
            <person name="Hampl V."/>
        </authorList>
    </citation>
    <scope>NUCLEOTIDE SEQUENCE [LARGE SCALE GENOMIC DNA]</scope>
    <source>
        <strain evidence="2">ST1C</strain>
    </source>
</reference>
<name>A0A5J4UM91_9EUKA</name>
<proteinExistence type="predicted"/>
<feature type="non-terminal residue" evidence="2">
    <location>
        <position position="1"/>
    </location>
</feature>
<dbReference type="EMBL" id="SNRW01014170">
    <property type="protein sequence ID" value="KAA6371766.1"/>
    <property type="molecule type" value="Genomic_DNA"/>
</dbReference>
<comment type="caution">
    <text evidence="2">The sequence shown here is derived from an EMBL/GenBank/DDBJ whole genome shotgun (WGS) entry which is preliminary data.</text>
</comment>
<feature type="transmembrane region" description="Helical" evidence="1">
    <location>
        <begin position="16"/>
        <end position="41"/>
    </location>
</feature>
<evidence type="ECO:0000313" key="2">
    <source>
        <dbReference type="EMBL" id="KAA6371766.1"/>
    </source>
</evidence>
<dbReference type="Proteomes" id="UP000324800">
    <property type="component" value="Unassembled WGS sequence"/>
</dbReference>
<sequence length="115" mass="13013">GVCALLYKEIVTTQPWVIYVMRWLISLVIRVLFIAIVSTAITSFDCYSETSIGEDGQNIKTIIWRGDITLKCLTNAYQIVSFLLSIIMLLVLIVYSIIKDINISFSSGDIVINFR</sequence>